<gene>
    <name evidence="13" type="primary">AVT1I_1</name>
    <name evidence="13" type="ORF">CFP56_006612</name>
</gene>
<proteinExistence type="inferred from homology"/>
<feature type="transmembrane region" description="Helical" evidence="11">
    <location>
        <begin position="296"/>
        <end position="315"/>
    </location>
</feature>
<evidence type="ECO:0000256" key="10">
    <source>
        <dbReference type="ARBA" id="ARBA00045588"/>
    </source>
</evidence>
<reference evidence="13 14" key="1">
    <citation type="journal article" date="2018" name="Sci. Data">
        <title>The draft genome sequence of cork oak.</title>
        <authorList>
            <person name="Ramos A.M."/>
            <person name="Usie A."/>
            <person name="Barbosa P."/>
            <person name="Barros P.M."/>
            <person name="Capote T."/>
            <person name="Chaves I."/>
            <person name="Simoes F."/>
            <person name="Abreu I."/>
            <person name="Carrasquinho I."/>
            <person name="Faro C."/>
            <person name="Guimaraes J.B."/>
            <person name="Mendonca D."/>
            <person name="Nobrega F."/>
            <person name="Rodrigues L."/>
            <person name="Saibo N.J.M."/>
            <person name="Varela M.C."/>
            <person name="Egas C."/>
            <person name="Matos J."/>
            <person name="Miguel C.M."/>
            <person name="Oliveira M.M."/>
            <person name="Ricardo C.P."/>
            <person name="Goncalves S."/>
        </authorList>
    </citation>
    <scope>NUCLEOTIDE SEQUENCE [LARGE SCALE GENOMIC DNA]</scope>
    <source>
        <strain evidence="14">cv. HL8</strain>
    </source>
</reference>
<evidence type="ECO:0000256" key="7">
    <source>
        <dbReference type="ARBA" id="ARBA00022989"/>
    </source>
</evidence>
<evidence type="ECO:0000256" key="4">
    <source>
        <dbReference type="ARBA" id="ARBA00022692"/>
    </source>
</evidence>
<dbReference type="GO" id="GO:0009734">
    <property type="term" value="P:auxin-activated signaling pathway"/>
    <property type="evidence" value="ECO:0007669"/>
    <property type="project" value="UniProtKB-KW"/>
</dbReference>
<keyword evidence="14" id="KW-1185">Reference proteome</keyword>
<comment type="subcellular location">
    <subcellularLocation>
        <location evidence="1">Endomembrane system</location>
        <topology evidence="1">Multi-pass membrane protein</topology>
    </subcellularLocation>
</comment>
<protein>
    <submittedName>
        <fullName evidence="13">Amino acid transporter avt1i</fullName>
    </submittedName>
</protein>
<evidence type="ECO:0000256" key="6">
    <source>
        <dbReference type="ARBA" id="ARBA00022970"/>
    </source>
</evidence>
<comment type="function">
    <text evidence="10">Carrier protein involved in proton-driven auxin influx. Mediates the formation of auxin gradient from developing leaves (site of auxin biosynthesis) to tips by contributing to the loading of auxin in vascular tissues and facilitating acropetal (base to tip) auxin transport within inner tissues of the root apex, and basipetal (tip to base) auxin transport within outer tissues of the root apex. May be involved in lateral roots and nodules formation.</text>
</comment>
<evidence type="ECO:0000313" key="14">
    <source>
        <dbReference type="Proteomes" id="UP000237347"/>
    </source>
</evidence>
<keyword evidence="7 11" id="KW-1133">Transmembrane helix</keyword>
<keyword evidence="3" id="KW-0813">Transport</keyword>
<evidence type="ECO:0000313" key="13">
    <source>
        <dbReference type="EMBL" id="KAK7847459.1"/>
    </source>
</evidence>
<feature type="transmembrane region" description="Helical" evidence="11">
    <location>
        <begin position="216"/>
        <end position="240"/>
    </location>
</feature>
<feature type="transmembrane region" description="Helical" evidence="11">
    <location>
        <begin position="183"/>
        <end position="204"/>
    </location>
</feature>
<dbReference type="PANTHER" id="PTHR48017">
    <property type="entry name" value="OS05G0424000 PROTEIN-RELATED"/>
    <property type="match status" value="1"/>
</dbReference>
<dbReference type="InterPro" id="IPR013057">
    <property type="entry name" value="AA_transpt_TM"/>
</dbReference>
<comment type="caution">
    <text evidence="13">The sequence shown here is derived from an EMBL/GenBank/DDBJ whole genome shotgun (WGS) entry which is preliminary data.</text>
</comment>
<accession>A0AAW0L9I4</accession>
<keyword evidence="6" id="KW-0029">Amino-acid transport</keyword>
<organism evidence="13 14">
    <name type="scientific">Quercus suber</name>
    <name type="common">Cork oak</name>
    <dbReference type="NCBI Taxonomy" id="58331"/>
    <lineage>
        <taxon>Eukaryota</taxon>
        <taxon>Viridiplantae</taxon>
        <taxon>Streptophyta</taxon>
        <taxon>Embryophyta</taxon>
        <taxon>Tracheophyta</taxon>
        <taxon>Spermatophyta</taxon>
        <taxon>Magnoliopsida</taxon>
        <taxon>eudicotyledons</taxon>
        <taxon>Gunneridae</taxon>
        <taxon>Pentapetalae</taxon>
        <taxon>rosids</taxon>
        <taxon>fabids</taxon>
        <taxon>Fagales</taxon>
        <taxon>Fagaceae</taxon>
        <taxon>Quercus</taxon>
    </lineage>
</organism>
<dbReference type="AlphaFoldDB" id="A0AAW0L9I4"/>
<evidence type="ECO:0000256" key="9">
    <source>
        <dbReference type="ARBA" id="ARBA00023294"/>
    </source>
</evidence>
<evidence type="ECO:0000256" key="3">
    <source>
        <dbReference type="ARBA" id="ARBA00022448"/>
    </source>
</evidence>
<comment type="similarity">
    <text evidence="2">Belongs to the amino acid/polyamine transporter 2 family. Amino acid/auxin permease (AAAP) (TC 2.A.18.1) subfamily.</text>
</comment>
<dbReference type="GO" id="GO:0015293">
    <property type="term" value="F:symporter activity"/>
    <property type="evidence" value="ECO:0007669"/>
    <property type="project" value="UniProtKB-KW"/>
</dbReference>
<evidence type="ECO:0000256" key="8">
    <source>
        <dbReference type="ARBA" id="ARBA00023136"/>
    </source>
</evidence>
<keyword evidence="4 11" id="KW-0812">Transmembrane</keyword>
<evidence type="ECO:0000256" key="2">
    <source>
        <dbReference type="ARBA" id="ARBA00005590"/>
    </source>
</evidence>
<feature type="transmembrane region" description="Helical" evidence="11">
    <location>
        <begin position="25"/>
        <end position="48"/>
    </location>
</feature>
<dbReference type="GO" id="GO:0006865">
    <property type="term" value="P:amino acid transport"/>
    <property type="evidence" value="ECO:0007669"/>
    <property type="project" value="UniProtKB-KW"/>
</dbReference>
<feature type="domain" description="Amino acid transporter transmembrane" evidence="12">
    <location>
        <begin position="29"/>
        <end position="337"/>
    </location>
</feature>
<feature type="transmembrane region" description="Helical" evidence="11">
    <location>
        <begin position="490"/>
        <end position="513"/>
    </location>
</feature>
<name>A0AAW0L9I4_QUESU</name>
<evidence type="ECO:0000256" key="5">
    <source>
        <dbReference type="ARBA" id="ARBA00022847"/>
    </source>
</evidence>
<feature type="transmembrane region" description="Helical" evidence="11">
    <location>
        <begin position="394"/>
        <end position="418"/>
    </location>
</feature>
<dbReference type="Pfam" id="PF01490">
    <property type="entry name" value="Aa_trans"/>
    <property type="match status" value="1"/>
</dbReference>
<keyword evidence="8 11" id="KW-0472">Membrane</keyword>
<feature type="transmembrane region" description="Helical" evidence="11">
    <location>
        <begin position="141"/>
        <end position="163"/>
    </location>
</feature>
<sequence>MAEHVELAPINAGGTSFLRSCFNGINALTGLCLLLAMAFTTCYTGLLLQRCLESNPSIKTYPDIGYHAFGRKGRIIVSIFTYLELYLVPTGILILEGDHLFKLFPNVSMEVAGIYIGGKEIFVIGSGLMILPTMWLKDLRLLSFISAGGILSCVIVITSILWVGAVDGVGFSSKGKLFELAGIPTAMSLYAFCYGAHPVFPTLYSSMKDKSQFSKVLFVSFSLSTLSYILMAVLGYLMFGQDVQPQVTLNLPTSQVSSKIAIYTTLVGPIAKYALIVMPIANAIESRLPRYYNSKLICIFLRTLLLVSTIIVALVFPFFGILMALVGAILNITVSILYSSMKDKSQFSKVLFVSFSLSTLSYILMAVLGYLMFGQDVQPQVTLNLPTSQVSSKIAIYTTLVGPIAKYALIVMPIANAIESRLPRYYNSKLICIFLRTLLLVSTIIVALVFPFFGILMALVGAILNITVSIILPCLCYLRISGGYQKWGFEVLIIVVIMINAVSIGVIGTYFSLKDVIKNL</sequence>
<feature type="transmembrane region" description="Helical" evidence="11">
    <location>
        <begin position="456"/>
        <end position="478"/>
    </location>
</feature>
<feature type="transmembrane region" description="Helical" evidence="11">
    <location>
        <begin position="321"/>
        <end position="338"/>
    </location>
</feature>
<feature type="transmembrane region" description="Helical" evidence="11">
    <location>
        <begin position="75"/>
        <end position="94"/>
    </location>
</feature>
<dbReference type="Proteomes" id="UP000237347">
    <property type="component" value="Unassembled WGS sequence"/>
</dbReference>
<keyword evidence="5" id="KW-0769">Symport</keyword>
<feature type="transmembrane region" description="Helical" evidence="11">
    <location>
        <begin position="350"/>
        <end position="374"/>
    </location>
</feature>
<evidence type="ECO:0000256" key="11">
    <source>
        <dbReference type="SAM" id="Phobius"/>
    </source>
</evidence>
<feature type="transmembrane region" description="Helical" evidence="11">
    <location>
        <begin position="430"/>
        <end position="450"/>
    </location>
</feature>
<evidence type="ECO:0000256" key="1">
    <source>
        <dbReference type="ARBA" id="ARBA00004127"/>
    </source>
</evidence>
<dbReference type="EMBL" id="PKMF04000141">
    <property type="protein sequence ID" value="KAK7847459.1"/>
    <property type="molecule type" value="Genomic_DNA"/>
</dbReference>
<feature type="transmembrane region" description="Helical" evidence="11">
    <location>
        <begin position="260"/>
        <end position="284"/>
    </location>
</feature>
<evidence type="ECO:0000259" key="12">
    <source>
        <dbReference type="Pfam" id="PF01490"/>
    </source>
</evidence>
<dbReference type="GO" id="GO:0012505">
    <property type="term" value="C:endomembrane system"/>
    <property type="evidence" value="ECO:0007669"/>
    <property type="project" value="UniProtKB-SubCell"/>
</dbReference>
<feature type="transmembrane region" description="Helical" evidence="11">
    <location>
        <begin position="114"/>
        <end position="134"/>
    </location>
</feature>
<keyword evidence="9" id="KW-0927">Auxin signaling pathway</keyword>